<dbReference type="EMBL" id="JACPUR010000016">
    <property type="protein sequence ID" value="MBI3127199.1"/>
    <property type="molecule type" value="Genomic_DNA"/>
</dbReference>
<accession>A0A932HWW2</accession>
<comment type="subcellular location">
    <subcellularLocation>
        <location evidence="1">Cell membrane</location>
        <topology evidence="1">Single-pass membrane protein</topology>
    </subcellularLocation>
    <subcellularLocation>
        <location evidence="7">Cell membrane</location>
        <topology evidence="7">Single-pass type II membrane protein</topology>
    </subcellularLocation>
</comment>
<evidence type="ECO:0000256" key="4">
    <source>
        <dbReference type="ARBA" id="ARBA00022692"/>
    </source>
</evidence>
<evidence type="ECO:0000256" key="2">
    <source>
        <dbReference type="ARBA" id="ARBA00005811"/>
    </source>
</evidence>
<evidence type="ECO:0000256" key="5">
    <source>
        <dbReference type="ARBA" id="ARBA00022989"/>
    </source>
</evidence>
<keyword evidence="7" id="KW-0813">Transport</keyword>
<dbReference type="PANTHER" id="PTHR30558">
    <property type="entry name" value="EXBD MEMBRANE COMPONENT OF PMF-DRIVEN MACROMOLECULE IMPORT SYSTEM"/>
    <property type="match status" value="1"/>
</dbReference>
<keyword evidence="4 7" id="KW-0812">Transmembrane</keyword>
<evidence type="ECO:0000256" key="6">
    <source>
        <dbReference type="ARBA" id="ARBA00023136"/>
    </source>
</evidence>
<comment type="similarity">
    <text evidence="2 7">Belongs to the ExbD/TolR family.</text>
</comment>
<evidence type="ECO:0000256" key="7">
    <source>
        <dbReference type="RuleBase" id="RU003879"/>
    </source>
</evidence>
<sequence>MRFQKQEEDYSLQLISMTDLVFLLLIFFMVSTSFVDFTRRLDIELPESKQSAQAQQKQDFLVEVGVEKDIRLNGQPLSLPALERRLKEAAAKPGRHTLTIKADKRLDYGFVVQIMGSSFSAGIRDISVAVKE</sequence>
<dbReference type="Gene3D" id="3.30.420.270">
    <property type="match status" value="1"/>
</dbReference>
<gene>
    <name evidence="9" type="ORF">HYZ11_06315</name>
</gene>
<protein>
    <submittedName>
        <fullName evidence="9">Biopolymer transporter ExbD</fullName>
    </submittedName>
</protein>
<dbReference type="Pfam" id="PF02472">
    <property type="entry name" value="ExbD"/>
    <property type="match status" value="1"/>
</dbReference>
<evidence type="ECO:0000313" key="10">
    <source>
        <dbReference type="Proteomes" id="UP000782312"/>
    </source>
</evidence>
<dbReference type="Proteomes" id="UP000782312">
    <property type="component" value="Unassembled WGS sequence"/>
</dbReference>
<comment type="caution">
    <text evidence="9">The sequence shown here is derived from an EMBL/GenBank/DDBJ whole genome shotgun (WGS) entry which is preliminary data.</text>
</comment>
<organism evidence="9 10">
    <name type="scientific">Tectimicrobiota bacterium</name>
    <dbReference type="NCBI Taxonomy" id="2528274"/>
    <lineage>
        <taxon>Bacteria</taxon>
        <taxon>Pseudomonadati</taxon>
        <taxon>Nitrospinota/Tectimicrobiota group</taxon>
        <taxon>Candidatus Tectimicrobiota</taxon>
    </lineage>
</organism>
<keyword evidence="6 8" id="KW-0472">Membrane</keyword>
<dbReference type="PANTHER" id="PTHR30558:SF3">
    <property type="entry name" value="BIOPOLYMER TRANSPORT PROTEIN EXBD-RELATED"/>
    <property type="match status" value="1"/>
</dbReference>
<feature type="transmembrane region" description="Helical" evidence="8">
    <location>
        <begin position="12"/>
        <end position="35"/>
    </location>
</feature>
<dbReference type="GO" id="GO:0015031">
    <property type="term" value="P:protein transport"/>
    <property type="evidence" value="ECO:0007669"/>
    <property type="project" value="UniProtKB-KW"/>
</dbReference>
<dbReference type="GO" id="GO:0022857">
    <property type="term" value="F:transmembrane transporter activity"/>
    <property type="evidence" value="ECO:0007669"/>
    <property type="project" value="InterPro"/>
</dbReference>
<evidence type="ECO:0000256" key="8">
    <source>
        <dbReference type="SAM" id="Phobius"/>
    </source>
</evidence>
<dbReference type="GO" id="GO:0005886">
    <property type="term" value="C:plasma membrane"/>
    <property type="evidence" value="ECO:0007669"/>
    <property type="project" value="UniProtKB-SubCell"/>
</dbReference>
<reference evidence="9" key="1">
    <citation type="submission" date="2020-07" db="EMBL/GenBank/DDBJ databases">
        <title>Huge and variable diversity of episymbiotic CPR bacteria and DPANN archaea in groundwater ecosystems.</title>
        <authorList>
            <person name="He C.Y."/>
            <person name="Keren R."/>
            <person name="Whittaker M."/>
            <person name="Farag I.F."/>
            <person name="Doudna J."/>
            <person name="Cate J.H.D."/>
            <person name="Banfield J.F."/>
        </authorList>
    </citation>
    <scope>NUCLEOTIDE SEQUENCE</scope>
    <source>
        <strain evidence="9">NC_groundwater_763_Ag_S-0.2um_68_21</strain>
    </source>
</reference>
<keyword evidence="5 8" id="KW-1133">Transmembrane helix</keyword>
<keyword evidence="7" id="KW-0653">Protein transport</keyword>
<evidence type="ECO:0000256" key="1">
    <source>
        <dbReference type="ARBA" id="ARBA00004162"/>
    </source>
</evidence>
<dbReference type="InterPro" id="IPR003400">
    <property type="entry name" value="ExbD"/>
</dbReference>
<dbReference type="AlphaFoldDB" id="A0A932HWW2"/>
<proteinExistence type="inferred from homology"/>
<name>A0A932HWW2_UNCTE</name>
<evidence type="ECO:0000313" key="9">
    <source>
        <dbReference type="EMBL" id="MBI3127199.1"/>
    </source>
</evidence>
<evidence type="ECO:0000256" key="3">
    <source>
        <dbReference type="ARBA" id="ARBA00022475"/>
    </source>
</evidence>
<keyword evidence="3" id="KW-1003">Cell membrane</keyword>